<evidence type="ECO:0000313" key="2">
    <source>
        <dbReference type="EMBL" id="CAI9976060.1"/>
    </source>
</evidence>
<feature type="compositionally biased region" description="Basic and acidic residues" evidence="1">
    <location>
        <begin position="10"/>
        <end position="22"/>
    </location>
</feature>
<reference evidence="3 4" key="2">
    <citation type="submission" date="2024-07" db="EMBL/GenBank/DDBJ databases">
        <authorList>
            <person name="Akdeniz Z."/>
        </authorList>
    </citation>
    <scope>NUCLEOTIDE SEQUENCE [LARGE SCALE GENOMIC DNA]</scope>
</reference>
<name>A0AA86UXP3_9EUKA</name>
<reference evidence="2" key="1">
    <citation type="submission" date="2023-06" db="EMBL/GenBank/DDBJ databases">
        <authorList>
            <person name="Kurt Z."/>
        </authorList>
    </citation>
    <scope>NUCLEOTIDE SEQUENCE</scope>
</reference>
<sequence>MKQFIHPRSKQAEKNRADEAKQKRVIATRQTHRTTQRRDILELLQAFRQNLSETNIYTTQQMKQFTVLYLAGQLGKSGFSNTEKVTHEIRLKQKIQEVAIGTFRVPDITSEENVLDLKLWDGRFESSQSIKLKHVEIPNIQAVLIGKESV</sequence>
<gene>
    <name evidence="3" type="ORF">HINF_LOCUS55362</name>
    <name evidence="2" type="ORF">HINF_LOCUS63705</name>
</gene>
<dbReference type="InterPro" id="IPR021346">
    <property type="entry name" value="Tma16"/>
</dbReference>
<evidence type="ECO:0000313" key="3">
    <source>
        <dbReference type="EMBL" id="CAL6071898.1"/>
    </source>
</evidence>
<dbReference type="AlphaFoldDB" id="A0AA86UXP3"/>
<evidence type="ECO:0000313" key="4">
    <source>
        <dbReference type="Proteomes" id="UP001642409"/>
    </source>
</evidence>
<dbReference type="EMBL" id="CAXDID020000293">
    <property type="protein sequence ID" value="CAL6071898.1"/>
    <property type="molecule type" value="Genomic_DNA"/>
</dbReference>
<dbReference type="Proteomes" id="UP001642409">
    <property type="component" value="Unassembled WGS sequence"/>
</dbReference>
<evidence type="ECO:0000256" key="1">
    <source>
        <dbReference type="SAM" id="MobiDB-lite"/>
    </source>
</evidence>
<organism evidence="2">
    <name type="scientific">Hexamita inflata</name>
    <dbReference type="NCBI Taxonomy" id="28002"/>
    <lineage>
        <taxon>Eukaryota</taxon>
        <taxon>Metamonada</taxon>
        <taxon>Diplomonadida</taxon>
        <taxon>Hexamitidae</taxon>
        <taxon>Hexamitinae</taxon>
        <taxon>Hexamita</taxon>
    </lineage>
</organism>
<accession>A0AA86UXP3</accession>
<protein>
    <submittedName>
        <fullName evidence="2">Translation machinery-associated protein 16</fullName>
    </submittedName>
    <submittedName>
        <fullName evidence="3">Translation_machinery-associated protein 16</fullName>
    </submittedName>
</protein>
<feature type="region of interest" description="Disordered" evidence="1">
    <location>
        <begin position="1"/>
        <end position="23"/>
    </location>
</feature>
<comment type="caution">
    <text evidence="2">The sequence shown here is derived from an EMBL/GenBank/DDBJ whole genome shotgun (WGS) entry which is preliminary data.</text>
</comment>
<proteinExistence type="predicted"/>
<dbReference type="Pfam" id="PF11176">
    <property type="entry name" value="Tma16"/>
    <property type="match status" value="1"/>
</dbReference>
<keyword evidence="4" id="KW-1185">Reference proteome</keyword>
<dbReference type="EMBL" id="CATOUU010001172">
    <property type="protein sequence ID" value="CAI9976060.1"/>
    <property type="molecule type" value="Genomic_DNA"/>
</dbReference>